<dbReference type="CDD" id="cd09917">
    <property type="entry name" value="F-box_SF"/>
    <property type="match status" value="1"/>
</dbReference>
<accession>A0A9N9BME7</accession>
<dbReference type="InterPro" id="IPR036047">
    <property type="entry name" value="F-box-like_dom_sf"/>
</dbReference>
<name>A0A9N9BME7_9GLOM</name>
<keyword evidence="3" id="KW-1185">Reference proteome</keyword>
<dbReference type="OrthoDB" id="2374199at2759"/>
<feature type="domain" description="F-box" evidence="1">
    <location>
        <begin position="1"/>
        <end position="47"/>
    </location>
</feature>
<dbReference type="EMBL" id="CAJVPV010004419">
    <property type="protein sequence ID" value="CAG8573088.1"/>
    <property type="molecule type" value="Genomic_DNA"/>
</dbReference>
<dbReference type="AlphaFoldDB" id="A0A9N9BME7"/>
<dbReference type="InterPro" id="IPR032675">
    <property type="entry name" value="LRR_dom_sf"/>
</dbReference>
<dbReference type="Gene3D" id="3.80.10.10">
    <property type="entry name" value="Ribonuclease Inhibitor"/>
    <property type="match status" value="1"/>
</dbReference>
<protein>
    <submittedName>
        <fullName evidence="2">126_t:CDS:1</fullName>
    </submittedName>
</protein>
<dbReference type="Pfam" id="PF12937">
    <property type="entry name" value="F-box-like"/>
    <property type="match status" value="1"/>
</dbReference>
<proteinExistence type="predicted"/>
<dbReference type="Proteomes" id="UP000789342">
    <property type="component" value="Unassembled WGS sequence"/>
</dbReference>
<sequence length="436" mass="51653">MSYLPPEILENIFHHTNISTLHSCILVNRAWCRVAIYILWSQPFKHAWKFKEKDTYKILTKSTKLLLCYSRFFHSSERSALGAWYIDFPSSNVDVTPLFEYPYFLRKLNYVTFIFSIERLIKHNLSAFLTKKYKEKWRELEFPVSTYLNSKFFNPDTRSQMKSKSSTFFNNKDGTKIHSTRKNKYRRMVKVQTAMLGQYFLRLFIRKGSVLTKLKLVCPEDYIEDWQQTCKYAALMDSTDILMYLGTIKKLEVGDLAHNLKQSKLLGELAITCNNLKRLGVTFYRTTARKKHIPDKDLASLILSQNSLLHFRYRGIAEKLAMYSLTTQIMFLKRIEFEDADFRGDNSIFYWIAQCEVLECLTFGLRRYVDRDMLAPLFKNNVLPKLKEVKLGRGARGRFYCDELEEWLWSRKFKKCSSYLKRENIGWVCIYRASGE</sequence>
<dbReference type="SUPFAM" id="SSF81383">
    <property type="entry name" value="F-box domain"/>
    <property type="match status" value="1"/>
</dbReference>
<evidence type="ECO:0000313" key="3">
    <source>
        <dbReference type="Proteomes" id="UP000789342"/>
    </source>
</evidence>
<gene>
    <name evidence="2" type="ORF">AMORRO_LOCUS6563</name>
</gene>
<organism evidence="2 3">
    <name type="scientific">Acaulospora morrowiae</name>
    <dbReference type="NCBI Taxonomy" id="94023"/>
    <lineage>
        <taxon>Eukaryota</taxon>
        <taxon>Fungi</taxon>
        <taxon>Fungi incertae sedis</taxon>
        <taxon>Mucoromycota</taxon>
        <taxon>Glomeromycotina</taxon>
        <taxon>Glomeromycetes</taxon>
        <taxon>Diversisporales</taxon>
        <taxon>Acaulosporaceae</taxon>
        <taxon>Acaulospora</taxon>
    </lineage>
</organism>
<comment type="caution">
    <text evidence="2">The sequence shown here is derived from an EMBL/GenBank/DDBJ whole genome shotgun (WGS) entry which is preliminary data.</text>
</comment>
<evidence type="ECO:0000313" key="2">
    <source>
        <dbReference type="EMBL" id="CAG8573088.1"/>
    </source>
</evidence>
<dbReference type="InterPro" id="IPR001810">
    <property type="entry name" value="F-box_dom"/>
</dbReference>
<reference evidence="2" key="1">
    <citation type="submission" date="2021-06" db="EMBL/GenBank/DDBJ databases">
        <authorList>
            <person name="Kallberg Y."/>
            <person name="Tangrot J."/>
            <person name="Rosling A."/>
        </authorList>
    </citation>
    <scope>NUCLEOTIDE SEQUENCE</scope>
    <source>
        <strain evidence="2">CL551</strain>
    </source>
</reference>
<evidence type="ECO:0000259" key="1">
    <source>
        <dbReference type="PROSITE" id="PS50181"/>
    </source>
</evidence>
<dbReference type="PROSITE" id="PS50181">
    <property type="entry name" value="FBOX"/>
    <property type="match status" value="1"/>
</dbReference>